<keyword evidence="6 7" id="KW-0665">Pyrimidine biosynthesis</keyword>
<evidence type="ECO:0000256" key="4">
    <source>
        <dbReference type="ARBA" id="ARBA00022679"/>
    </source>
</evidence>
<evidence type="ECO:0000313" key="10">
    <source>
        <dbReference type="Proteomes" id="UP000214588"/>
    </source>
</evidence>
<dbReference type="Gene3D" id="3.40.50.2020">
    <property type="match status" value="1"/>
</dbReference>
<reference evidence="9 10" key="1">
    <citation type="submission" date="2017-06" db="EMBL/GenBank/DDBJ databases">
        <title>Draft Genome Sequence of Natranaerobius trueperi halophilic, alkalithermophilic bacteria from soda lakes.</title>
        <authorList>
            <person name="Zhao B."/>
        </authorList>
    </citation>
    <scope>NUCLEOTIDE SEQUENCE [LARGE SCALE GENOMIC DNA]</scope>
    <source>
        <strain evidence="9 10">DSM 18760</strain>
    </source>
</reference>
<dbReference type="UniPathway" id="UPA00070">
    <property type="reaction ID" value="UER00119"/>
</dbReference>
<dbReference type="EC" id="2.4.2.10" evidence="2 7"/>
<comment type="caution">
    <text evidence="9">The sequence shown here is derived from an EMBL/GenBank/DDBJ whole genome shotgun (WGS) entry which is preliminary data.</text>
</comment>
<evidence type="ECO:0000256" key="6">
    <source>
        <dbReference type="ARBA" id="ARBA00022975"/>
    </source>
</evidence>
<accession>A0A226BYJ7</accession>
<feature type="binding site" evidence="7">
    <location>
        <position position="117"/>
    </location>
    <ligand>
        <name>orotate</name>
        <dbReference type="ChEBI" id="CHEBI:30839"/>
    </ligand>
</feature>
<dbReference type="GO" id="GO:0044205">
    <property type="term" value="P:'de novo' UMP biosynthetic process"/>
    <property type="evidence" value="ECO:0007669"/>
    <property type="project" value="UniProtKB-UniRule"/>
</dbReference>
<comment type="similarity">
    <text evidence="7">Belongs to the purine/pyrimidine phosphoribosyltransferase family. PyrE subfamily.</text>
</comment>
<dbReference type="InterPro" id="IPR000836">
    <property type="entry name" value="PRTase_dom"/>
</dbReference>
<dbReference type="PANTHER" id="PTHR19278:SF9">
    <property type="entry name" value="URIDINE 5'-MONOPHOSPHATE SYNTHASE"/>
    <property type="match status" value="1"/>
</dbReference>
<dbReference type="InterPro" id="IPR023031">
    <property type="entry name" value="OPRT"/>
</dbReference>
<dbReference type="OrthoDB" id="9783570at2"/>
<feature type="domain" description="Phosphoribosyltransferase" evidence="8">
    <location>
        <begin position="49"/>
        <end position="154"/>
    </location>
</feature>
<dbReference type="InterPro" id="IPR029057">
    <property type="entry name" value="PRTase-like"/>
</dbReference>
<dbReference type="EMBL" id="NIQC01000024">
    <property type="protein sequence ID" value="OWZ83187.1"/>
    <property type="molecule type" value="Genomic_DNA"/>
</dbReference>
<evidence type="ECO:0000259" key="8">
    <source>
        <dbReference type="Pfam" id="PF00156"/>
    </source>
</evidence>
<comment type="caution">
    <text evidence="7">Lacks conserved residue(s) required for the propagation of feature annotation.</text>
</comment>
<comment type="cofactor">
    <cofactor evidence="7">
        <name>Mg(2+)</name>
        <dbReference type="ChEBI" id="CHEBI:18420"/>
    </cofactor>
</comment>
<dbReference type="GO" id="GO:0004588">
    <property type="term" value="F:orotate phosphoribosyltransferase activity"/>
    <property type="evidence" value="ECO:0007669"/>
    <property type="project" value="UniProtKB-UniRule"/>
</dbReference>
<dbReference type="CDD" id="cd06223">
    <property type="entry name" value="PRTases_typeI"/>
    <property type="match status" value="1"/>
</dbReference>
<comment type="pathway">
    <text evidence="1 7">Pyrimidine metabolism; UMP biosynthesis via de novo pathway; UMP from orotate: step 1/2.</text>
</comment>
<dbReference type="GO" id="GO:0000287">
    <property type="term" value="F:magnesium ion binding"/>
    <property type="evidence" value="ECO:0007669"/>
    <property type="project" value="UniProtKB-UniRule"/>
</dbReference>
<dbReference type="NCBIfam" id="TIGR01367">
    <property type="entry name" value="pyrE_Therm"/>
    <property type="match status" value="1"/>
</dbReference>
<keyword evidence="4 7" id="KW-0808">Transferase</keyword>
<evidence type="ECO:0000313" key="9">
    <source>
        <dbReference type="EMBL" id="OWZ83187.1"/>
    </source>
</evidence>
<organism evidence="9 10">
    <name type="scientific">Natranaerobius trueperi</name>
    <dbReference type="NCBI Taxonomy" id="759412"/>
    <lineage>
        <taxon>Bacteria</taxon>
        <taxon>Bacillati</taxon>
        <taxon>Bacillota</taxon>
        <taxon>Clostridia</taxon>
        <taxon>Natranaerobiales</taxon>
        <taxon>Natranaerobiaceae</taxon>
        <taxon>Natranaerobius</taxon>
    </lineage>
</organism>
<dbReference type="RefSeq" id="WP_089024091.1">
    <property type="nucleotide sequence ID" value="NZ_NIQC01000024.1"/>
</dbReference>
<comment type="function">
    <text evidence="7">Catalyzes the transfer of a ribosyl phosphate group from 5-phosphoribose 1-diphosphate to orotate, leading to the formation of orotidine monophosphate (OMP).</text>
</comment>
<evidence type="ECO:0000256" key="7">
    <source>
        <dbReference type="HAMAP-Rule" id="MF_01208"/>
    </source>
</evidence>
<evidence type="ECO:0000256" key="1">
    <source>
        <dbReference type="ARBA" id="ARBA00004889"/>
    </source>
</evidence>
<dbReference type="AlphaFoldDB" id="A0A226BYJ7"/>
<evidence type="ECO:0000256" key="3">
    <source>
        <dbReference type="ARBA" id="ARBA00022676"/>
    </source>
</evidence>
<dbReference type="GO" id="GO:0019856">
    <property type="term" value="P:pyrimidine nucleobase biosynthetic process"/>
    <property type="evidence" value="ECO:0007669"/>
    <property type="project" value="InterPro"/>
</dbReference>
<dbReference type="PANTHER" id="PTHR19278">
    <property type="entry name" value="OROTATE PHOSPHORIBOSYLTRANSFERASE"/>
    <property type="match status" value="1"/>
</dbReference>
<dbReference type="InterPro" id="IPR006273">
    <property type="entry name" value="Orotate_PRibTrfase_bac"/>
</dbReference>
<keyword evidence="3 7" id="KW-0328">Glycosyltransferase</keyword>
<dbReference type="Proteomes" id="UP000214588">
    <property type="component" value="Unassembled WGS sequence"/>
</dbReference>
<comment type="catalytic activity">
    <reaction evidence="7">
        <text>orotidine 5'-phosphate + diphosphate = orotate + 5-phospho-alpha-D-ribose 1-diphosphate</text>
        <dbReference type="Rhea" id="RHEA:10380"/>
        <dbReference type="ChEBI" id="CHEBI:30839"/>
        <dbReference type="ChEBI" id="CHEBI:33019"/>
        <dbReference type="ChEBI" id="CHEBI:57538"/>
        <dbReference type="ChEBI" id="CHEBI:58017"/>
        <dbReference type="EC" id="2.4.2.10"/>
    </reaction>
</comment>
<evidence type="ECO:0000256" key="5">
    <source>
        <dbReference type="ARBA" id="ARBA00022842"/>
    </source>
</evidence>
<dbReference type="Pfam" id="PF00156">
    <property type="entry name" value="Pribosyltran"/>
    <property type="match status" value="1"/>
</dbReference>
<proteinExistence type="inferred from homology"/>
<evidence type="ECO:0000256" key="2">
    <source>
        <dbReference type="ARBA" id="ARBA00011971"/>
    </source>
</evidence>
<comment type="subunit">
    <text evidence="7">Homodimer.</text>
</comment>
<keyword evidence="10" id="KW-1185">Reference proteome</keyword>
<feature type="binding site" evidence="7">
    <location>
        <position position="145"/>
    </location>
    <ligand>
        <name>orotate</name>
        <dbReference type="ChEBI" id="CHEBI:30839"/>
    </ligand>
</feature>
<name>A0A226BYJ7_9FIRM</name>
<dbReference type="SUPFAM" id="SSF53271">
    <property type="entry name" value="PRTase-like"/>
    <property type="match status" value="1"/>
</dbReference>
<dbReference type="HAMAP" id="MF_01208">
    <property type="entry name" value="PyrE"/>
    <property type="match status" value="1"/>
</dbReference>
<sequence>MYQQKIYNLFKEAGAIMEGHYLYTSGKHGSHYIQCAQVLKSPYYTEILVKELTKKLTGEYDLVIGPAVGGITLSYEIAKHYNVFGLFTEREDGVMKLRRGFEIPKGAKVLVVEDVVTTGGSVKEVIDVVEDAGGEVKDIAVLVDRCKDIKKSKLSDYKDKYHALLKLDLEAYEPDDCPLCEKYGRPIKPGSR</sequence>
<protein>
    <recommendedName>
        <fullName evidence="2 7">Orotate phosphoribosyltransferase</fullName>
        <shortName evidence="7">OPRT</shortName>
        <shortName evidence="7">OPRTase</shortName>
        <ecNumber evidence="2 7">2.4.2.10</ecNumber>
    </recommendedName>
</protein>
<gene>
    <name evidence="7" type="primary">pyrE</name>
    <name evidence="9" type="ORF">CDO51_09820</name>
</gene>
<keyword evidence="5 7" id="KW-0460">Magnesium</keyword>
<feature type="binding site" description="in other chain" evidence="7">
    <location>
        <begin position="113"/>
        <end position="121"/>
    </location>
    <ligand>
        <name>5-phospho-alpha-D-ribose 1-diphosphate</name>
        <dbReference type="ChEBI" id="CHEBI:58017"/>
        <note>ligand shared between dimeric partners</note>
    </ligand>
</feature>